<evidence type="ECO:0000313" key="8">
    <source>
        <dbReference type="EMBL" id="KAA1123150.1"/>
    </source>
</evidence>
<dbReference type="GO" id="GO:0000480">
    <property type="term" value="P:endonucleolytic cleavage in 5'-ETS of tricistronic rRNA transcript (SSU-rRNA, 5.8S rRNA, LSU-rRNA)"/>
    <property type="evidence" value="ECO:0007669"/>
    <property type="project" value="TreeGrafter"/>
</dbReference>
<protein>
    <recommendedName>
        <fullName evidence="5">18S rRNA factor 2</fullName>
    </recommendedName>
</protein>
<feature type="compositionally biased region" description="Basic and acidic residues" evidence="6">
    <location>
        <begin position="48"/>
        <end position="62"/>
    </location>
</feature>
<dbReference type="EMBL" id="VSWC01000170">
    <property type="protein sequence ID" value="KAA1071381.1"/>
    <property type="molecule type" value="Genomic_DNA"/>
</dbReference>
<dbReference type="Proteomes" id="UP000325313">
    <property type="component" value="Unassembled WGS sequence"/>
</dbReference>
<dbReference type="InterPro" id="IPR039119">
    <property type="entry name" value="ABT1/Esf2"/>
</dbReference>
<evidence type="ECO:0000313" key="7">
    <source>
        <dbReference type="EMBL" id="KAA1071381.1"/>
    </source>
</evidence>
<evidence type="ECO:0000256" key="3">
    <source>
        <dbReference type="ARBA" id="ARBA00022884"/>
    </source>
</evidence>
<dbReference type="AlphaFoldDB" id="A0A5B0M4D1"/>
<dbReference type="InterPro" id="IPR035979">
    <property type="entry name" value="RBD_domain_sf"/>
</dbReference>
<feature type="region of interest" description="Disordered" evidence="6">
    <location>
        <begin position="312"/>
        <end position="354"/>
    </location>
</feature>
<gene>
    <name evidence="7" type="primary">ESF2_2</name>
    <name evidence="7" type="ORF">PGT21_005572</name>
    <name evidence="8" type="ORF">PGTUg99_016146</name>
</gene>
<reference evidence="9 10" key="1">
    <citation type="submission" date="2019-05" db="EMBL/GenBank/DDBJ databases">
        <title>Emergence of the Ug99 lineage of the wheat stem rust pathogen through somatic hybridization.</title>
        <authorList>
            <person name="Li F."/>
            <person name="Upadhyaya N.M."/>
            <person name="Sperschneider J."/>
            <person name="Matny O."/>
            <person name="Nguyen-Phuc H."/>
            <person name="Mago R."/>
            <person name="Raley C."/>
            <person name="Miller M.E."/>
            <person name="Silverstein K.A.T."/>
            <person name="Henningsen E."/>
            <person name="Hirsch C.D."/>
            <person name="Visser B."/>
            <person name="Pretorius Z.A."/>
            <person name="Steffenson B.J."/>
            <person name="Schwessinger B."/>
            <person name="Dodds P.N."/>
            <person name="Figueroa M."/>
        </authorList>
    </citation>
    <scope>NUCLEOTIDE SEQUENCE [LARGE SCALE GENOMIC DNA]</scope>
    <source>
        <strain evidence="7">21-0</strain>
        <strain evidence="8 10">Ug99</strain>
    </source>
</reference>
<dbReference type="GO" id="GO:0003723">
    <property type="term" value="F:RNA binding"/>
    <property type="evidence" value="ECO:0007669"/>
    <property type="project" value="UniProtKB-KW"/>
</dbReference>
<dbReference type="Proteomes" id="UP000324748">
    <property type="component" value="Unassembled WGS sequence"/>
</dbReference>
<keyword evidence="4" id="KW-0539">Nucleus</keyword>
<evidence type="ECO:0000313" key="9">
    <source>
        <dbReference type="Proteomes" id="UP000324748"/>
    </source>
</evidence>
<dbReference type="OrthoDB" id="287393at2759"/>
<evidence type="ECO:0000256" key="1">
    <source>
        <dbReference type="ARBA" id="ARBA00004604"/>
    </source>
</evidence>
<dbReference type="GO" id="GO:0034462">
    <property type="term" value="P:small-subunit processome assembly"/>
    <property type="evidence" value="ECO:0007669"/>
    <property type="project" value="TreeGrafter"/>
</dbReference>
<evidence type="ECO:0000313" key="10">
    <source>
        <dbReference type="Proteomes" id="UP000325313"/>
    </source>
</evidence>
<dbReference type="GO" id="GO:0005730">
    <property type="term" value="C:nucleolus"/>
    <property type="evidence" value="ECO:0007669"/>
    <property type="project" value="UniProtKB-SubCell"/>
</dbReference>
<dbReference type="PANTHER" id="PTHR12311">
    <property type="entry name" value="ACTIVATOR OF BASAL TRANSCRIPTION 1"/>
    <property type="match status" value="1"/>
</dbReference>
<comment type="caution">
    <text evidence="7">The sequence shown here is derived from an EMBL/GenBank/DDBJ whole genome shotgun (WGS) entry which is preliminary data.</text>
</comment>
<evidence type="ECO:0000256" key="5">
    <source>
        <dbReference type="ARBA" id="ARBA00032634"/>
    </source>
</evidence>
<dbReference type="GO" id="GO:0000447">
    <property type="term" value="P:endonucleolytic cleavage in ITS1 to separate SSU-rRNA from 5.8S rRNA and LSU-rRNA from tricistronic rRNA transcript (SSU-rRNA, 5.8S rRNA, LSU-rRNA)"/>
    <property type="evidence" value="ECO:0007669"/>
    <property type="project" value="TreeGrafter"/>
</dbReference>
<dbReference type="CDD" id="cd12263">
    <property type="entry name" value="RRM_ABT1_like"/>
    <property type="match status" value="1"/>
</dbReference>
<accession>A0A5B0M4D1</accession>
<dbReference type="SUPFAM" id="SSF54928">
    <property type="entry name" value="RNA-binding domain, RBD"/>
    <property type="match status" value="1"/>
</dbReference>
<evidence type="ECO:0000256" key="2">
    <source>
        <dbReference type="ARBA" id="ARBA00005819"/>
    </source>
</evidence>
<comment type="similarity">
    <text evidence="2">Belongs to the ESF2/ABP1 family.</text>
</comment>
<keyword evidence="3" id="KW-0694">RNA-binding</keyword>
<comment type="subcellular location">
    <subcellularLocation>
        <location evidence="1">Nucleus</location>
        <location evidence="1">Nucleolus</location>
    </subcellularLocation>
</comment>
<dbReference type="PANTHER" id="PTHR12311:SF7">
    <property type="entry name" value="ACTIVATOR OF BASAL TRANSCRIPTION 1"/>
    <property type="match status" value="1"/>
</dbReference>
<feature type="compositionally biased region" description="Polar residues" evidence="6">
    <location>
        <begin position="9"/>
        <end position="37"/>
    </location>
</feature>
<evidence type="ECO:0000256" key="4">
    <source>
        <dbReference type="ARBA" id="ARBA00023242"/>
    </source>
</evidence>
<dbReference type="GO" id="GO:0000472">
    <property type="term" value="P:endonucleolytic cleavage to generate mature 5'-end of SSU-rRNA from (SSU-rRNA, 5.8S rRNA, LSU-rRNA)"/>
    <property type="evidence" value="ECO:0007669"/>
    <property type="project" value="TreeGrafter"/>
</dbReference>
<keyword evidence="9" id="KW-1185">Reference proteome</keyword>
<feature type="compositionally biased region" description="Acidic residues" evidence="6">
    <location>
        <begin position="88"/>
        <end position="107"/>
    </location>
</feature>
<dbReference type="Gene3D" id="3.30.70.330">
    <property type="match status" value="1"/>
</dbReference>
<evidence type="ECO:0000256" key="6">
    <source>
        <dbReference type="SAM" id="MobiDB-lite"/>
    </source>
</evidence>
<sequence>MGKRKRQSKTAGPSSASQKRSQQSPNRVPSDSLTTENHGPDVPTVNHIVEDESRNPVGHEPDTNAGITPDHNENESVEEETNNLGGEQENDENENVENEDNENENQENENRESENDELEDDSETLAKSTTSKKVIDLNEIKKFGQKVDRTGLVYVSRIPPGMGPSKLKHLLSKWGAIGRIYLARDEKAEESKRKFNKKGKMRKNLKDKHQSFLFKEGWVEFIDKKVARRVAEMLNTRPIGGKPSDRYYSDLWTLTYLPKFKWTNLSDQIAIERRIKEQLVRNSLEESKISQDWYLGMVEKNSTNQKILAKQLKKKPDSAATAKAGKPLDFRQRELPSAQNEHGSKLKSVLDGLF</sequence>
<dbReference type="InterPro" id="IPR012677">
    <property type="entry name" value="Nucleotide-bd_a/b_plait_sf"/>
</dbReference>
<dbReference type="InterPro" id="IPR034353">
    <property type="entry name" value="ABT1/ESF2_RRM"/>
</dbReference>
<organism evidence="7 9">
    <name type="scientific">Puccinia graminis f. sp. tritici</name>
    <dbReference type="NCBI Taxonomy" id="56615"/>
    <lineage>
        <taxon>Eukaryota</taxon>
        <taxon>Fungi</taxon>
        <taxon>Dikarya</taxon>
        <taxon>Basidiomycota</taxon>
        <taxon>Pucciniomycotina</taxon>
        <taxon>Pucciniomycetes</taxon>
        <taxon>Pucciniales</taxon>
        <taxon>Pucciniaceae</taxon>
        <taxon>Puccinia</taxon>
    </lineage>
</organism>
<dbReference type="EMBL" id="VDEP01000211">
    <property type="protein sequence ID" value="KAA1123150.1"/>
    <property type="molecule type" value="Genomic_DNA"/>
</dbReference>
<proteinExistence type="inferred from homology"/>
<feature type="region of interest" description="Disordered" evidence="6">
    <location>
        <begin position="1"/>
        <end position="127"/>
    </location>
</feature>
<name>A0A5B0M4D1_PUCGR</name>
<feature type="compositionally biased region" description="Acidic residues" evidence="6">
    <location>
        <begin position="114"/>
        <end position="123"/>
    </location>
</feature>